<accession>A0AB36JB73</accession>
<protein>
    <submittedName>
        <fullName evidence="1">Uncharacterized protein</fullName>
    </submittedName>
</protein>
<dbReference type="RefSeq" id="WP_076136631.1">
    <property type="nucleotide sequence ID" value="NZ_MPTO01000019.1"/>
</dbReference>
<evidence type="ECO:0000313" key="1">
    <source>
        <dbReference type="EMBL" id="OME16528.1"/>
    </source>
</evidence>
<gene>
    <name evidence="1" type="ORF">BSK47_19895</name>
</gene>
<name>A0AB36JB73_9BACL</name>
<comment type="caution">
    <text evidence="1">The sequence shown here is derived from an EMBL/GenBank/DDBJ whole genome shotgun (WGS) entry which is preliminary data.</text>
</comment>
<dbReference type="AlphaFoldDB" id="A0AB36JB73"/>
<sequence>MAHEKIQVDFKQILEELSKPRKFSMLEKITEVFLLDKNVPNYMDFIMRLFGPEVGQGLFVYISSEKNVDSVPDKNLREALAKINTYKNFYGDSLRQTYAKMGRPFMIGAFHFTRELSEQVAVVTLRRNDNVEFSGQLDFNTSVMLTQQLVDLMGQMYKSQKEQIELDNIIKLMNELAQFVETVLENQQDVSEE</sequence>
<reference evidence="1 2" key="1">
    <citation type="submission" date="2016-10" db="EMBL/GenBank/DDBJ databases">
        <title>Paenibacillus species isolates.</title>
        <authorList>
            <person name="Beno S.M."/>
        </authorList>
    </citation>
    <scope>NUCLEOTIDE SEQUENCE [LARGE SCALE GENOMIC DNA]</scope>
    <source>
        <strain evidence="1 2">FSL H7-0918</strain>
    </source>
</reference>
<organism evidence="1 2">
    <name type="scientific">Paenibacillus odorifer</name>
    <dbReference type="NCBI Taxonomy" id="189426"/>
    <lineage>
        <taxon>Bacteria</taxon>
        <taxon>Bacillati</taxon>
        <taxon>Bacillota</taxon>
        <taxon>Bacilli</taxon>
        <taxon>Bacillales</taxon>
        <taxon>Paenibacillaceae</taxon>
        <taxon>Paenibacillus</taxon>
    </lineage>
</organism>
<proteinExistence type="predicted"/>
<dbReference type="EMBL" id="MPTO01000019">
    <property type="protein sequence ID" value="OME16528.1"/>
    <property type="molecule type" value="Genomic_DNA"/>
</dbReference>
<evidence type="ECO:0000313" key="2">
    <source>
        <dbReference type="Proteomes" id="UP000187323"/>
    </source>
</evidence>
<dbReference type="Proteomes" id="UP000187323">
    <property type="component" value="Unassembled WGS sequence"/>
</dbReference>